<dbReference type="EMBL" id="SJPV01000020">
    <property type="protein sequence ID" value="TWU30814.1"/>
    <property type="molecule type" value="Genomic_DNA"/>
</dbReference>
<keyword evidence="1" id="KW-0472">Membrane</keyword>
<sequence length="132" mass="14113">MTKQNSESPQQSLTEQASGQVRWWLDPNRGLLLPVSGIWILALDWLLFSSNLLTAGLATPIVVVVGFVLGAAGTLVLQRRVAKDPFWRALVKALVSGIVVGVPWPLTGSLIGGWILLAAGMKKPASKTTQSL</sequence>
<dbReference type="RefSeq" id="WP_146531199.1">
    <property type="nucleotide sequence ID" value="NZ_SJPV01000020.1"/>
</dbReference>
<dbReference type="OrthoDB" id="3078430at2"/>
<keyword evidence="1" id="KW-0812">Transmembrane</keyword>
<evidence type="ECO:0000313" key="2">
    <source>
        <dbReference type="EMBL" id="TWU30814.1"/>
    </source>
</evidence>
<dbReference type="Proteomes" id="UP000319143">
    <property type="component" value="Unassembled WGS sequence"/>
</dbReference>
<dbReference type="AlphaFoldDB" id="A0A5C6D4H5"/>
<comment type="caution">
    <text evidence="2">The sequence shown here is derived from an EMBL/GenBank/DDBJ whole genome shotgun (WGS) entry which is preliminary data.</text>
</comment>
<reference evidence="2 3" key="1">
    <citation type="submission" date="2019-02" db="EMBL/GenBank/DDBJ databases">
        <title>Deep-cultivation of Planctomycetes and their phenomic and genomic characterization uncovers novel biology.</title>
        <authorList>
            <person name="Wiegand S."/>
            <person name="Jogler M."/>
            <person name="Boedeker C."/>
            <person name="Pinto D."/>
            <person name="Vollmers J."/>
            <person name="Rivas-Marin E."/>
            <person name="Kohn T."/>
            <person name="Peeters S.H."/>
            <person name="Heuer A."/>
            <person name="Rast P."/>
            <person name="Oberbeckmann S."/>
            <person name="Bunk B."/>
            <person name="Jeske O."/>
            <person name="Meyerdierks A."/>
            <person name="Storesund J.E."/>
            <person name="Kallscheuer N."/>
            <person name="Luecker S."/>
            <person name="Lage O.M."/>
            <person name="Pohl T."/>
            <person name="Merkel B.J."/>
            <person name="Hornburger P."/>
            <person name="Mueller R.-W."/>
            <person name="Bruemmer F."/>
            <person name="Labrenz M."/>
            <person name="Spormann A.M."/>
            <person name="Op Den Camp H."/>
            <person name="Overmann J."/>
            <person name="Amann R."/>
            <person name="Jetten M.S.M."/>
            <person name="Mascher T."/>
            <person name="Medema M.H."/>
            <person name="Devos D.P."/>
            <person name="Kaster A.-K."/>
            <person name="Ovreas L."/>
            <person name="Rohde M."/>
            <person name="Galperin M.Y."/>
            <person name="Jogler C."/>
        </authorList>
    </citation>
    <scope>NUCLEOTIDE SEQUENCE [LARGE SCALE GENOMIC DNA]</scope>
    <source>
        <strain evidence="2 3">Poly41</strain>
    </source>
</reference>
<keyword evidence="3" id="KW-1185">Reference proteome</keyword>
<evidence type="ECO:0000313" key="3">
    <source>
        <dbReference type="Proteomes" id="UP000319143"/>
    </source>
</evidence>
<accession>A0A5C6D4H5</accession>
<protein>
    <submittedName>
        <fullName evidence="2">Uncharacterized protein</fullName>
    </submittedName>
</protein>
<keyword evidence="1" id="KW-1133">Transmembrane helix</keyword>
<feature type="transmembrane region" description="Helical" evidence="1">
    <location>
        <begin position="89"/>
        <end position="117"/>
    </location>
</feature>
<feature type="transmembrane region" description="Helical" evidence="1">
    <location>
        <begin position="30"/>
        <end position="48"/>
    </location>
</feature>
<name>A0A5C6D4H5_9BACT</name>
<proteinExistence type="predicted"/>
<feature type="transmembrane region" description="Helical" evidence="1">
    <location>
        <begin position="54"/>
        <end position="77"/>
    </location>
</feature>
<organism evidence="2 3">
    <name type="scientific">Novipirellula artificiosorum</name>
    <dbReference type="NCBI Taxonomy" id="2528016"/>
    <lineage>
        <taxon>Bacteria</taxon>
        <taxon>Pseudomonadati</taxon>
        <taxon>Planctomycetota</taxon>
        <taxon>Planctomycetia</taxon>
        <taxon>Pirellulales</taxon>
        <taxon>Pirellulaceae</taxon>
        <taxon>Novipirellula</taxon>
    </lineage>
</organism>
<evidence type="ECO:0000256" key="1">
    <source>
        <dbReference type="SAM" id="Phobius"/>
    </source>
</evidence>
<gene>
    <name evidence="2" type="ORF">Poly41_65080</name>
</gene>